<comment type="caution">
    <text evidence="1">The sequence shown here is derived from an EMBL/GenBank/DDBJ whole genome shotgun (WGS) entry which is preliminary data.</text>
</comment>
<protein>
    <submittedName>
        <fullName evidence="1">Uncharacterized protein</fullName>
    </submittedName>
</protein>
<organism evidence="1 2">
    <name type="scientific">Kibdelosporangium banguiense</name>
    <dbReference type="NCBI Taxonomy" id="1365924"/>
    <lineage>
        <taxon>Bacteria</taxon>
        <taxon>Bacillati</taxon>
        <taxon>Actinomycetota</taxon>
        <taxon>Actinomycetes</taxon>
        <taxon>Pseudonocardiales</taxon>
        <taxon>Pseudonocardiaceae</taxon>
        <taxon>Kibdelosporangium</taxon>
    </lineage>
</organism>
<evidence type="ECO:0000313" key="1">
    <source>
        <dbReference type="EMBL" id="MBP2329642.1"/>
    </source>
</evidence>
<accession>A0ABS4TYZ9</accession>
<sequence length="64" mass="6946">MTTAVGITPQHYSRIRGLLTVSPLLIVRTCTKPVTTLGESVFLCPMVEVFTPIPLIMMAATTAR</sequence>
<reference evidence="1 2" key="1">
    <citation type="submission" date="2021-03" db="EMBL/GenBank/DDBJ databases">
        <title>Sequencing the genomes of 1000 actinobacteria strains.</title>
        <authorList>
            <person name="Klenk H.-P."/>
        </authorList>
    </citation>
    <scope>NUCLEOTIDE SEQUENCE [LARGE SCALE GENOMIC DNA]</scope>
    <source>
        <strain evidence="1 2">DSM 46670</strain>
    </source>
</reference>
<name>A0ABS4TYZ9_9PSEU</name>
<proteinExistence type="predicted"/>
<evidence type="ECO:0000313" key="2">
    <source>
        <dbReference type="Proteomes" id="UP001519332"/>
    </source>
</evidence>
<dbReference type="EMBL" id="JAGINW010000001">
    <property type="protein sequence ID" value="MBP2329642.1"/>
    <property type="molecule type" value="Genomic_DNA"/>
</dbReference>
<dbReference type="Proteomes" id="UP001519332">
    <property type="component" value="Unassembled WGS sequence"/>
</dbReference>
<keyword evidence="2" id="KW-1185">Reference proteome</keyword>
<gene>
    <name evidence="1" type="ORF">JOF56_010027</name>
</gene>